<feature type="region of interest" description="Disordered" evidence="1">
    <location>
        <begin position="846"/>
        <end position="865"/>
    </location>
</feature>
<reference evidence="2 3" key="1">
    <citation type="journal article" date="2015" name="Plant Cell">
        <title>Oil accumulation by the oleaginous diatom Fistulifera solaris as revealed by the genome and transcriptome.</title>
        <authorList>
            <person name="Tanaka T."/>
            <person name="Maeda Y."/>
            <person name="Veluchamy A."/>
            <person name="Tanaka M."/>
            <person name="Abida H."/>
            <person name="Marechal E."/>
            <person name="Bowler C."/>
            <person name="Muto M."/>
            <person name="Sunaga Y."/>
            <person name="Tanaka M."/>
            <person name="Yoshino T."/>
            <person name="Taniguchi T."/>
            <person name="Fukuda Y."/>
            <person name="Nemoto M."/>
            <person name="Matsumoto M."/>
            <person name="Wong P.S."/>
            <person name="Aburatani S."/>
            <person name="Fujibuchi W."/>
        </authorList>
    </citation>
    <scope>NUCLEOTIDE SEQUENCE [LARGE SCALE GENOMIC DNA]</scope>
    <source>
        <strain evidence="2 3">JPCC DA0580</strain>
    </source>
</reference>
<organism evidence="2 3">
    <name type="scientific">Fistulifera solaris</name>
    <name type="common">Oleaginous diatom</name>
    <dbReference type="NCBI Taxonomy" id="1519565"/>
    <lineage>
        <taxon>Eukaryota</taxon>
        <taxon>Sar</taxon>
        <taxon>Stramenopiles</taxon>
        <taxon>Ochrophyta</taxon>
        <taxon>Bacillariophyta</taxon>
        <taxon>Bacillariophyceae</taxon>
        <taxon>Bacillariophycidae</taxon>
        <taxon>Naviculales</taxon>
        <taxon>Naviculaceae</taxon>
        <taxon>Fistulifera</taxon>
    </lineage>
</organism>
<sequence>MVIKAEDAEYLASFTESKAAVIPCAISSAEVEAKERRNNQNLRRIEDIVDDSRTELEDHHDEIAEEISVMNSVDDTRGAFKTGGRDESSNHCSVKADLSLLSTKATNRKNKGLLHRIRPRSSKANYARSDFSGSVVTTLTNNDSFVTEVVRSKSLDQMTENLNMPMTGFDDKNKPLFGRPPLYQRTDDSSRRDFIDGPASIARNEKLSVDDGNTSVSIIASVSDCEVAIENCKRPQNDKRFKNASLADCDSGGSSVLMQRHALSGQNHRSNESMITNEQVDTQSKLPLSTTTLVKEPTYKIQNLIEKQRTHRKDNVKFKSLHMSDHDVKDVSLMDCATESSSVASRKRGIFKQNRRVANGGLDAQYVAASSRGLSLVDCATDNSSVMTKKRSVLERNHQPKKKIERSDARPLPLPPPSQGDKLVDCATDNSVVTKKGGLFGQYRRPRKVAAENDDSCAQSVPPLSTNASSKDESMLQKQYDNDEKSVSLADDLTENSSAVAGNSMAHRPKLLESHEPLQLTRRESNTISKSGSEFPASSALRLEFDDASDLKKGTPDIRLSVNQLKHVASEAAFSNQAAVVQDVKGASYCVAKTLDHEHDQKRTPVSPVSEALKYAKSQTGLLRTKFEEREWNTMDSACDRKDEDVPSQRLNDSLQSNKSSMAGRFSDVASPVGLEWEDCDEFGKGKRQYQHTGYRIYDAIQLLRTRFACDSSSDNTMDKEKRSKQDEYPVEQRNELLVSGNQIQKECHQDPAKDTIAALQSLRRQLNCNVNAEVPATDEYSVRNGYHNMSSNSNRNVMPSGGRLDGFEYFTKTGSERHVTENWEESENNEPFTKAEIRNIEFSPKQAKRNVTSASQESEDSGMVKEESINTASSKRGNAIGALNRLGRKKKGNHDDEESQMMSSFFSGDTPVINNYAKTRSRLHSTQSLGGNSNKQFRILKETTQSARAFTGEGIEIVDEGGHLRRLIEQPLEEEDEVSEGDDDENEIEERSIWSAAPKLSRGNKTPTFNTGPKQLRDVQLVLSASSTLELPKHKRNTVIRLATVPGKISYQQVTDTFQKEQINVERKQTQKQLKLAKRAVISGQYMDSLDPCFRVFDPALDACDNFCTQNRSEDSDDEGSIASVSVCDEKPSGDLQQAGKETRFWPLCSRTRIIKAPNRL</sequence>
<evidence type="ECO:0000313" key="3">
    <source>
        <dbReference type="Proteomes" id="UP000198406"/>
    </source>
</evidence>
<feature type="compositionally biased region" description="Acidic residues" evidence="1">
    <location>
        <begin position="972"/>
        <end position="989"/>
    </location>
</feature>
<proteinExistence type="predicted"/>
<feature type="region of interest" description="Disordered" evidence="1">
    <location>
        <begin position="444"/>
        <end position="486"/>
    </location>
</feature>
<accession>A0A1Z5JAQ5</accession>
<comment type="caution">
    <text evidence="2">The sequence shown here is derived from an EMBL/GenBank/DDBJ whole genome shotgun (WGS) entry which is preliminary data.</text>
</comment>
<feature type="region of interest" description="Disordered" evidence="1">
    <location>
        <begin position="970"/>
        <end position="1012"/>
    </location>
</feature>
<dbReference type="AlphaFoldDB" id="A0A1Z5JAQ5"/>
<dbReference type="Proteomes" id="UP000198406">
    <property type="component" value="Unassembled WGS sequence"/>
</dbReference>
<gene>
    <name evidence="2" type="ORF">FisN_2Lh599</name>
</gene>
<keyword evidence="3" id="KW-1185">Reference proteome</keyword>
<feature type="region of interest" description="Disordered" evidence="1">
    <location>
        <begin position="638"/>
        <end position="659"/>
    </location>
</feature>
<feature type="compositionally biased region" description="Polar residues" evidence="1">
    <location>
        <begin position="649"/>
        <end position="659"/>
    </location>
</feature>
<evidence type="ECO:0000256" key="1">
    <source>
        <dbReference type="SAM" id="MobiDB-lite"/>
    </source>
</evidence>
<feature type="region of interest" description="Disordered" evidence="1">
    <location>
        <begin position="388"/>
        <end position="423"/>
    </location>
</feature>
<name>A0A1Z5JAQ5_FISSO</name>
<protein>
    <submittedName>
        <fullName evidence="2">Uncharacterized protein</fullName>
    </submittedName>
</protein>
<feature type="compositionally biased region" description="Polar residues" evidence="1">
    <location>
        <begin position="456"/>
        <end position="469"/>
    </location>
</feature>
<dbReference type="EMBL" id="BDSP01000035">
    <property type="protein sequence ID" value="GAX11070.1"/>
    <property type="molecule type" value="Genomic_DNA"/>
</dbReference>
<feature type="compositionally biased region" description="Basic and acidic residues" evidence="1">
    <location>
        <begin position="470"/>
        <end position="486"/>
    </location>
</feature>
<evidence type="ECO:0000313" key="2">
    <source>
        <dbReference type="EMBL" id="GAX11070.1"/>
    </source>
</evidence>
<dbReference type="InParanoid" id="A0A1Z5JAQ5"/>
<feature type="compositionally biased region" description="Basic and acidic residues" evidence="1">
    <location>
        <begin position="638"/>
        <end position="647"/>
    </location>
</feature>